<keyword evidence="1" id="KW-1133">Transmembrane helix</keyword>
<proteinExistence type="predicted"/>
<dbReference type="Pfam" id="PF07963">
    <property type="entry name" value="N_methyl"/>
    <property type="match status" value="1"/>
</dbReference>
<dbReference type="InterPro" id="IPR012902">
    <property type="entry name" value="N_methyl_site"/>
</dbReference>
<dbReference type="EMBL" id="QEWH01000073">
    <property type="protein sequence ID" value="RBA45233.1"/>
    <property type="molecule type" value="Genomic_DNA"/>
</dbReference>
<name>A0A365PGN3_ACIJU</name>
<sequence length="141" mass="14693">MLQLQHSSKYQHQAGITLIEVLISLLLMAIIGLGGAYIAARTAVVQRDGNIQLQTINKMRQVAVKADTICSNTSSITINGTSVTTPCTLTSTNYTVNASVTSNPPSPGAGTAYSASVTVQSPSIQVDSANTFIPVKSVISP</sequence>
<feature type="transmembrane region" description="Helical" evidence="1">
    <location>
        <begin position="21"/>
        <end position="40"/>
    </location>
</feature>
<keyword evidence="1" id="KW-0812">Transmembrane</keyword>
<keyword evidence="1" id="KW-0472">Membrane</keyword>
<protein>
    <recommendedName>
        <fullName evidence="4">Prepilin-type N-terminal cleavage/methylation domain-containing protein</fullName>
    </recommendedName>
</protein>
<evidence type="ECO:0000256" key="1">
    <source>
        <dbReference type="SAM" id="Phobius"/>
    </source>
</evidence>
<dbReference type="AlphaFoldDB" id="A0A365PGN3"/>
<dbReference type="Proteomes" id="UP000253688">
    <property type="component" value="Unassembled WGS sequence"/>
</dbReference>
<evidence type="ECO:0008006" key="4">
    <source>
        <dbReference type="Google" id="ProtNLM"/>
    </source>
</evidence>
<dbReference type="RefSeq" id="WP_112986465.1">
    <property type="nucleotide sequence ID" value="NZ_CP131470.1"/>
</dbReference>
<evidence type="ECO:0000313" key="3">
    <source>
        <dbReference type="Proteomes" id="UP000253688"/>
    </source>
</evidence>
<organism evidence="2 3">
    <name type="scientific">Acinetobacter junii</name>
    <dbReference type="NCBI Taxonomy" id="40215"/>
    <lineage>
        <taxon>Bacteria</taxon>
        <taxon>Pseudomonadati</taxon>
        <taxon>Pseudomonadota</taxon>
        <taxon>Gammaproteobacteria</taxon>
        <taxon>Moraxellales</taxon>
        <taxon>Moraxellaceae</taxon>
        <taxon>Acinetobacter</taxon>
    </lineage>
</organism>
<reference evidence="2 3" key="1">
    <citation type="submission" date="2018-04" db="EMBL/GenBank/DDBJ databases">
        <title>Acinetobacter junii Genome sequencing and assembly.</title>
        <authorList>
            <person name="Su J."/>
            <person name="Rensing C."/>
            <person name="Mazhar H.S."/>
        </authorList>
    </citation>
    <scope>NUCLEOTIDE SEQUENCE [LARGE SCALE GENOMIC DNA]</scope>
    <source>
        <strain evidence="2 3">SC22</strain>
    </source>
</reference>
<comment type="caution">
    <text evidence="2">The sequence shown here is derived from an EMBL/GenBank/DDBJ whole genome shotgun (WGS) entry which is preliminary data.</text>
</comment>
<evidence type="ECO:0000313" key="2">
    <source>
        <dbReference type="EMBL" id="RBA45233.1"/>
    </source>
</evidence>
<gene>
    <name evidence="2" type="ORF">DC346_12425</name>
</gene>
<accession>A0A365PGN3</accession>